<evidence type="ECO:0000256" key="3">
    <source>
        <dbReference type="SAM" id="MobiDB-lite"/>
    </source>
</evidence>
<name>A0A3M6UD51_POCDA</name>
<evidence type="ECO:0000259" key="4">
    <source>
        <dbReference type="Pfam" id="PF19036"/>
    </source>
</evidence>
<gene>
    <name evidence="7" type="ORF">pdam_00018633</name>
</gene>
<dbReference type="InterPro" id="IPR043970">
    <property type="entry name" value="FUZ/MON1/HPS1_longin_3"/>
</dbReference>
<dbReference type="STRING" id="46731.A0A3M6UD51"/>
<dbReference type="InterPro" id="IPR043972">
    <property type="entry name" value="FUZ/MON1/HPS1_longin_1"/>
</dbReference>
<feature type="domain" description="FUZ/MON1/HPS1 second Longin" evidence="5">
    <location>
        <begin position="319"/>
        <end position="415"/>
    </location>
</feature>
<evidence type="ECO:0000256" key="1">
    <source>
        <dbReference type="ARBA" id="ARBA00008968"/>
    </source>
</evidence>
<dbReference type="InterPro" id="IPR004353">
    <property type="entry name" value="Mon1"/>
</dbReference>
<dbReference type="AlphaFoldDB" id="A0A3M6UD51"/>
<evidence type="ECO:0000313" key="7">
    <source>
        <dbReference type="EMBL" id="RMX51600.1"/>
    </source>
</evidence>
<evidence type="ECO:0000256" key="2">
    <source>
        <dbReference type="RuleBase" id="RU367048"/>
    </source>
</evidence>
<feature type="compositionally biased region" description="Acidic residues" evidence="3">
    <location>
        <begin position="41"/>
        <end position="54"/>
    </location>
</feature>
<feature type="domain" description="FUZ/MON1/HPS1 third Longin" evidence="6">
    <location>
        <begin position="461"/>
        <end position="556"/>
    </location>
</feature>
<dbReference type="EMBL" id="RCHS01001746">
    <property type="protein sequence ID" value="RMX51600.1"/>
    <property type="molecule type" value="Genomic_DNA"/>
</dbReference>
<dbReference type="PRINTS" id="PR01546">
    <property type="entry name" value="YEAST73DUF"/>
</dbReference>
<evidence type="ECO:0000259" key="6">
    <source>
        <dbReference type="Pfam" id="PF19038"/>
    </source>
</evidence>
<feature type="region of interest" description="Disordered" evidence="3">
    <location>
        <begin position="1"/>
        <end position="93"/>
    </location>
</feature>
<proteinExistence type="inferred from homology"/>
<feature type="compositionally biased region" description="Low complexity" evidence="3">
    <location>
        <begin position="64"/>
        <end position="81"/>
    </location>
</feature>
<dbReference type="PANTHER" id="PTHR13027">
    <property type="entry name" value="SAND PROTEIN-RELATED"/>
    <property type="match status" value="1"/>
</dbReference>
<dbReference type="Pfam" id="PF19038">
    <property type="entry name" value="Fuz_longin_3"/>
    <property type="match status" value="1"/>
</dbReference>
<accession>A0A3M6UD51</accession>
<dbReference type="GO" id="GO:0016192">
    <property type="term" value="P:vesicle-mediated transport"/>
    <property type="evidence" value="ECO:0007669"/>
    <property type="project" value="InterPro"/>
</dbReference>
<dbReference type="InterPro" id="IPR043971">
    <property type="entry name" value="FUZ/MON1/HPS1_longin_2"/>
</dbReference>
<feature type="domain" description="FUZ/MON1/HPS1 first Longin" evidence="4">
    <location>
        <begin position="166"/>
        <end position="288"/>
    </location>
</feature>
<evidence type="ECO:0000259" key="5">
    <source>
        <dbReference type="Pfam" id="PF19037"/>
    </source>
</evidence>
<dbReference type="Pfam" id="PF19036">
    <property type="entry name" value="Fuz_longin_1"/>
    <property type="match status" value="1"/>
</dbReference>
<keyword evidence="8" id="KW-1185">Reference proteome</keyword>
<dbReference type="GO" id="GO:0006623">
    <property type="term" value="P:protein targeting to vacuole"/>
    <property type="evidence" value="ECO:0007669"/>
    <property type="project" value="UniProtKB-UniRule"/>
</dbReference>
<dbReference type="PANTHER" id="PTHR13027:SF7">
    <property type="entry name" value="VACUOLAR FUSION PROTEIN MON1 HOMOLOG"/>
    <property type="match status" value="1"/>
</dbReference>
<dbReference type="OrthoDB" id="272411at2759"/>
<protein>
    <recommendedName>
        <fullName evidence="2">Vacuolar fusion protein MON1 homolog</fullName>
    </recommendedName>
</protein>
<dbReference type="Proteomes" id="UP000275408">
    <property type="component" value="Unassembled WGS sequence"/>
</dbReference>
<dbReference type="Pfam" id="PF19037">
    <property type="entry name" value="Fuz_longin_2"/>
    <property type="match status" value="1"/>
</dbReference>
<comment type="function">
    <text evidence="2">Plays an important role in membrane trafficking through the secretory apparatus.</text>
</comment>
<evidence type="ECO:0000313" key="8">
    <source>
        <dbReference type="Proteomes" id="UP000275408"/>
    </source>
</evidence>
<reference evidence="7 8" key="1">
    <citation type="journal article" date="2018" name="Sci. Rep.">
        <title>Comparative analysis of the Pocillopora damicornis genome highlights role of immune system in coral evolution.</title>
        <authorList>
            <person name="Cunning R."/>
            <person name="Bay R.A."/>
            <person name="Gillette P."/>
            <person name="Baker A.C."/>
            <person name="Traylor-Knowles N."/>
        </authorList>
    </citation>
    <scope>NUCLEOTIDE SEQUENCE [LARGE SCALE GENOMIC DNA]</scope>
    <source>
        <strain evidence="7">RSMAS</strain>
        <tissue evidence="7">Whole animal</tissue>
    </source>
</reference>
<dbReference type="GO" id="GO:0035658">
    <property type="term" value="C:Mon1-Ccz1 complex"/>
    <property type="evidence" value="ECO:0007669"/>
    <property type="project" value="TreeGrafter"/>
</dbReference>
<comment type="similarity">
    <text evidence="1 2">Belongs to the MON1/SAND family.</text>
</comment>
<sequence>MAAAIDTNAGVEREEQEQDVLQGAEPGAGSVGQEPLFYVQPDEELDVSVDEICTDPESRTSAHSDASLASGLISSLSSHGSPEAANSSSPKIDVVDEDENFNETLFPGQADMPGEADGSVDEKIASLSVQDEQEEARKTRAASVLEIGREASVEDVNDPQWTLHKKHVFAFSEAGKPIYSRYGSEDKLATLMGVMQALVSFVQVGKNTIRCIMAGDHKFVFLVRGHVILVAVAYTPESVTQLVLQLSYVYNQILSVLTYTQLARIMEQRRNYDLRRLLAGTEKFIDNLLNLMDHEPSFLLGSVSMMETIGQSMLQARVKDLVFAILVANNQLITLIRPKKYSLHPSDLHLIFNLVSASTSFQTAESWTPICLPRFDNSGYLYAHISYLDDNCPACLLLLSTDRDAFFELAETRLKTVERLKRYRCLEAINEAVAKKSYSTARFYVVGFMLLLSFNSVLVSLLLQISTAQYTSPELEAPYVEPEEQERLFGLYLYLHHRIHSPARPLKILCHVGVREMLLGWVTSGFELYAAFSPLVTKPDAIIAINKLLRWIKREEDRLFILSSQVF</sequence>
<comment type="caution">
    <text evidence="7">The sequence shown here is derived from an EMBL/GenBank/DDBJ whole genome shotgun (WGS) entry which is preliminary data.</text>
</comment>
<organism evidence="7 8">
    <name type="scientific">Pocillopora damicornis</name>
    <name type="common">Cauliflower coral</name>
    <name type="synonym">Millepora damicornis</name>
    <dbReference type="NCBI Taxonomy" id="46731"/>
    <lineage>
        <taxon>Eukaryota</taxon>
        <taxon>Metazoa</taxon>
        <taxon>Cnidaria</taxon>
        <taxon>Anthozoa</taxon>
        <taxon>Hexacorallia</taxon>
        <taxon>Scleractinia</taxon>
        <taxon>Astrocoeniina</taxon>
        <taxon>Pocilloporidae</taxon>
        <taxon>Pocillopora</taxon>
    </lineage>
</organism>